<keyword evidence="6 9" id="KW-0030">Aminoacyl-tRNA synthetase</keyword>
<evidence type="ECO:0000256" key="2">
    <source>
        <dbReference type="ARBA" id="ARBA00022598"/>
    </source>
</evidence>
<dbReference type="Gene3D" id="3.10.290.10">
    <property type="entry name" value="RNA-binding S4 domain"/>
    <property type="match status" value="1"/>
</dbReference>
<dbReference type="GO" id="GO:0003723">
    <property type="term" value="F:RNA binding"/>
    <property type="evidence" value="ECO:0007669"/>
    <property type="project" value="InterPro"/>
</dbReference>
<dbReference type="InterPro" id="IPR002307">
    <property type="entry name" value="Tyr-tRNA-ligase"/>
</dbReference>
<dbReference type="EC" id="6.1.1.1" evidence="1 8"/>
<dbReference type="PANTHER" id="PTHR11766">
    <property type="entry name" value="TYROSYL-TRNA SYNTHETASE"/>
    <property type="match status" value="1"/>
</dbReference>
<evidence type="ECO:0000256" key="8">
    <source>
        <dbReference type="NCBIfam" id="TIGR00234"/>
    </source>
</evidence>
<comment type="catalytic activity">
    <reaction evidence="7">
        <text>tRNA(Tyr) + L-tyrosine + ATP = L-tyrosyl-tRNA(Tyr) + AMP + diphosphate + H(+)</text>
        <dbReference type="Rhea" id="RHEA:10220"/>
        <dbReference type="Rhea" id="RHEA-COMP:9706"/>
        <dbReference type="Rhea" id="RHEA-COMP:9707"/>
        <dbReference type="ChEBI" id="CHEBI:15378"/>
        <dbReference type="ChEBI" id="CHEBI:30616"/>
        <dbReference type="ChEBI" id="CHEBI:33019"/>
        <dbReference type="ChEBI" id="CHEBI:58315"/>
        <dbReference type="ChEBI" id="CHEBI:78442"/>
        <dbReference type="ChEBI" id="CHEBI:78536"/>
        <dbReference type="ChEBI" id="CHEBI:456215"/>
        <dbReference type="EC" id="6.1.1.1"/>
    </reaction>
</comment>
<protein>
    <recommendedName>
        <fullName evidence="1 8">Tyrosine--tRNA ligase</fullName>
        <ecNumber evidence="1 8">6.1.1.1</ecNumber>
    </recommendedName>
</protein>
<dbReference type="InterPro" id="IPR001412">
    <property type="entry name" value="aa-tRNA-synth_I_CS"/>
</dbReference>
<gene>
    <name evidence="10" type="primary">tyrS</name>
    <name evidence="10" type="ORF">MHSWG343_01930</name>
</gene>
<dbReference type="InterPro" id="IPR014729">
    <property type="entry name" value="Rossmann-like_a/b/a_fold"/>
</dbReference>
<dbReference type="PRINTS" id="PR01040">
    <property type="entry name" value="TRNASYNTHTYR"/>
</dbReference>
<accession>A0A478FQK8</accession>
<dbReference type="InterPro" id="IPR036986">
    <property type="entry name" value="S4_RNA-bd_sf"/>
</dbReference>
<dbReference type="Gene3D" id="3.40.50.620">
    <property type="entry name" value="HUPs"/>
    <property type="match status" value="1"/>
</dbReference>
<evidence type="ECO:0000313" key="11">
    <source>
        <dbReference type="Proteomes" id="UP000324831"/>
    </source>
</evidence>
<evidence type="ECO:0000256" key="4">
    <source>
        <dbReference type="ARBA" id="ARBA00022840"/>
    </source>
</evidence>
<proteinExistence type="inferred from homology"/>
<evidence type="ECO:0000313" key="10">
    <source>
        <dbReference type="EMBL" id="GCE63214.1"/>
    </source>
</evidence>
<dbReference type="PROSITE" id="PS00178">
    <property type="entry name" value="AA_TRNA_LIGASE_I"/>
    <property type="match status" value="1"/>
</dbReference>
<dbReference type="Gene3D" id="1.10.240.10">
    <property type="entry name" value="Tyrosyl-Transfer RNA Synthetase"/>
    <property type="match status" value="1"/>
</dbReference>
<dbReference type="SUPFAM" id="SSF52374">
    <property type="entry name" value="Nucleotidylyl transferase"/>
    <property type="match status" value="1"/>
</dbReference>
<organism evidence="10 11">
    <name type="scientific">Candidatus Mycoplasma haematohominis</name>
    <dbReference type="NCBI Taxonomy" id="1494318"/>
    <lineage>
        <taxon>Bacteria</taxon>
        <taxon>Bacillati</taxon>
        <taxon>Mycoplasmatota</taxon>
        <taxon>Mollicutes</taxon>
        <taxon>Mycoplasmataceae</taxon>
        <taxon>Mycoplasma</taxon>
    </lineage>
</organism>
<dbReference type="GO" id="GO:0006437">
    <property type="term" value="P:tyrosyl-tRNA aminoacylation"/>
    <property type="evidence" value="ECO:0007669"/>
    <property type="project" value="UniProtKB-UniRule"/>
</dbReference>
<dbReference type="Pfam" id="PF00579">
    <property type="entry name" value="tRNA-synt_1b"/>
    <property type="match status" value="1"/>
</dbReference>
<dbReference type="AlphaFoldDB" id="A0A478FQK8"/>
<comment type="similarity">
    <text evidence="9">Belongs to the class-I aminoacyl-tRNA synthetase family.</text>
</comment>
<sequence length="469" mass="53715">MKEHKDKLKQAEDFFKDLEDRGLIYKSTWKDGLIDKFAKGKRIYWGIDPTADFLHLGHYLGLSFLKRFTKRRYPIVVLIGSLTARIGDPSFRSKARKFNPDIDNNAAVLKEQLSRFFEKEMQIVVGDYPLCEIVDNYELHNDRLKQDATIQEKPINALLGFIGEACSCLKVNELIRRDAFANRLDNGLTLAEFLYPSLQGLDFFYLNKEKGVDVQLGGSDQWGNMLVGLQLMTKDLDYESNEAVNFKKAGVITFPLLTDSYGNKFGKSEGNAISINTGGDNKNIYSVRQYLLNVNDDMVHGLFLKLTHLSIEEIDQINKEMSIKDQKNRLADVICEDIFGNKQTKSSSLIIKQAFSGELALERDYEALKEFGSWVPSKDLRWMSNMRLSSIFIELDLVSSNSEFNRLRVSGGVYVPGIDLEELEKSDYMVKEEYVVWDKKNPLRGILTVRKGKKHWGLIHFSKNESVFS</sequence>
<evidence type="ECO:0000256" key="6">
    <source>
        <dbReference type="ARBA" id="ARBA00023146"/>
    </source>
</evidence>
<name>A0A478FQK8_9MOLU</name>
<comment type="caution">
    <text evidence="10">The sequence shown here is derived from an EMBL/GenBank/DDBJ whole genome shotgun (WGS) entry which is preliminary data.</text>
</comment>
<keyword evidence="4 9" id="KW-0067">ATP-binding</keyword>
<dbReference type="EMBL" id="BIMN01000001">
    <property type="protein sequence ID" value="GCE63214.1"/>
    <property type="molecule type" value="Genomic_DNA"/>
</dbReference>
<dbReference type="GO" id="GO:0005524">
    <property type="term" value="F:ATP binding"/>
    <property type="evidence" value="ECO:0007669"/>
    <property type="project" value="UniProtKB-KW"/>
</dbReference>
<reference evidence="10 11" key="1">
    <citation type="submission" date="2019-01" db="EMBL/GenBank/DDBJ databases">
        <title>Draft genome sequences of Candidatus Mycoplasma haemohominis SWG34-3 identified from a patient with pyrexia, anemia and liver dysfunction.</title>
        <authorList>
            <person name="Sekizuka T."/>
            <person name="Hattori N."/>
            <person name="Katano H."/>
            <person name="Takuma T."/>
            <person name="Ito T."/>
            <person name="Arai N."/>
            <person name="Yanai R."/>
            <person name="Ishii S."/>
            <person name="Miura Y."/>
            <person name="Tokunaga T."/>
            <person name="Watanabe H."/>
            <person name="Nomura N."/>
            <person name="Eguchi J."/>
            <person name="Arai T."/>
            <person name="Hasegawa H."/>
            <person name="Nakamaki T."/>
            <person name="Wakita T."/>
            <person name="Niki Y."/>
            <person name="Kuroda M."/>
        </authorList>
    </citation>
    <scope>NUCLEOTIDE SEQUENCE [LARGE SCALE GENOMIC DNA]</scope>
    <source>
        <strain evidence="10">SWG34-3</strain>
    </source>
</reference>
<dbReference type="InterPro" id="IPR002305">
    <property type="entry name" value="aa-tRNA-synth_Ic"/>
</dbReference>
<evidence type="ECO:0000256" key="3">
    <source>
        <dbReference type="ARBA" id="ARBA00022741"/>
    </source>
</evidence>
<evidence type="ECO:0000256" key="5">
    <source>
        <dbReference type="ARBA" id="ARBA00022917"/>
    </source>
</evidence>
<evidence type="ECO:0000256" key="1">
    <source>
        <dbReference type="ARBA" id="ARBA00013160"/>
    </source>
</evidence>
<evidence type="ECO:0000256" key="9">
    <source>
        <dbReference type="RuleBase" id="RU363036"/>
    </source>
</evidence>
<dbReference type="NCBIfam" id="TIGR00234">
    <property type="entry name" value="tyrS"/>
    <property type="match status" value="1"/>
</dbReference>
<keyword evidence="3 9" id="KW-0547">Nucleotide-binding</keyword>
<dbReference type="GO" id="GO:0005829">
    <property type="term" value="C:cytosol"/>
    <property type="evidence" value="ECO:0007669"/>
    <property type="project" value="TreeGrafter"/>
</dbReference>
<dbReference type="PANTHER" id="PTHR11766:SF1">
    <property type="entry name" value="TYROSINE--TRNA LIGASE"/>
    <property type="match status" value="1"/>
</dbReference>
<keyword evidence="5 9" id="KW-0648">Protein biosynthesis</keyword>
<dbReference type="Proteomes" id="UP000324831">
    <property type="component" value="Unassembled WGS sequence"/>
</dbReference>
<evidence type="ECO:0000256" key="7">
    <source>
        <dbReference type="ARBA" id="ARBA00048248"/>
    </source>
</evidence>
<dbReference type="GO" id="GO:0004831">
    <property type="term" value="F:tyrosine-tRNA ligase activity"/>
    <property type="evidence" value="ECO:0007669"/>
    <property type="project" value="UniProtKB-UniRule"/>
</dbReference>
<keyword evidence="2 9" id="KW-0436">Ligase</keyword>
<dbReference type="InterPro" id="IPR024088">
    <property type="entry name" value="Tyr-tRNA-ligase_bac-type"/>
</dbReference>